<evidence type="ECO:0000256" key="1">
    <source>
        <dbReference type="ARBA" id="ARBA00008779"/>
    </source>
</evidence>
<dbReference type="GO" id="GO:0046872">
    <property type="term" value="F:metal ion binding"/>
    <property type="evidence" value="ECO:0007669"/>
    <property type="project" value="UniProtKB-KW"/>
</dbReference>
<organism evidence="6 7">
    <name type="scientific">Sugiyamaella lignohabitans</name>
    <dbReference type="NCBI Taxonomy" id="796027"/>
    <lineage>
        <taxon>Eukaryota</taxon>
        <taxon>Fungi</taxon>
        <taxon>Dikarya</taxon>
        <taxon>Ascomycota</taxon>
        <taxon>Saccharomycotina</taxon>
        <taxon>Dipodascomycetes</taxon>
        <taxon>Dipodascales</taxon>
        <taxon>Trichomonascaceae</taxon>
        <taxon>Sugiyamaella</taxon>
    </lineage>
</organism>
<feature type="domain" description="Sulfatase N-terminal" evidence="5">
    <location>
        <begin position="6"/>
        <end position="425"/>
    </location>
</feature>
<evidence type="ECO:0000256" key="4">
    <source>
        <dbReference type="ARBA" id="ARBA00022837"/>
    </source>
</evidence>
<keyword evidence="2" id="KW-0479">Metal-binding</keyword>
<evidence type="ECO:0000256" key="3">
    <source>
        <dbReference type="ARBA" id="ARBA00022801"/>
    </source>
</evidence>
<accession>A0A167DNV4</accession>
<gene>
    <name evidence="6" type="ORF">AWJ20_1397</name>
</gene>
<dbReference type="EMBL" id="CP014501">
    <property type="protein sequence ID" value="ANB13116.1"/>
    <property type="molecule type" value="Genomic_DNA"/>
</dbReference>
<dbReference type="CDD" id="cd16025">
    <property type="entry name" value="PAS_like"/>
    <property type="match status" value="1"/>
</dbReference>
<proteinExistence type="inferred from homology"/>
<dbReference type="Pfam" id="PF00884">
    <property type="entry name" value="Sulfatase"/>
    <property type="match status" value="1"/>
</dbReference>
<dbReference type="PANTHER" id="PTHR42693">
    <property type="entry name" value="ARYLSULFATASE FAMILY MEMBER"/>
    <property type="match status" value="1"/>
</dbReference>
<dbReference type="RefSeq" id="XP_018735593.1">
    <property type="nucleotide sequence ID" value="XM_018878272.1"/>
</dbReference>
<keyword evidence="3" id="KW-0378">Hydrolase</keyword>
<dbReference type="PROSITE" id="PS00149">
    <property type="entry name" value="SULFATASE_2"/>
    <property type="match status" value="1"/>
</dbReference>
<evidence type="ECO:0000256" key="2">
    <source>
        <dbReference type="ARBA" id="ARBA00022723"/>
    </source>
</evidence>
<dbReference type="InterPro" id="IPR050738">
    <property type="entry name" value="Sulfatase"/>
</dbReference>
<dbReference type="GO" id="GO:0004065">
    <property type="term" value="F:arylsulfatase activity"/>
    <property type="evidence" value="ECO:0007669"/>
    <property type="project" value="TreeGrafter"/>
</dbReference>
<dbReference type="InterPro" id="IPR024607">
    <property type="entry name" value="Sulfatase_CS"/>
</dbReference>
<dbReference type="Gene3D" id="3.40.720.10">
    <property type="entry name" value="Alkaline Phosphatase, subunit A"/>
    <property type="match status" value="1"/>
</dbReference>
<dbReference type="KEGG" id="slb:AWJ20_1397"/>
<dbReference type="AlphaFoldDB" id="A0A167DNV4"/>
<dbReference type="GO" id="GO:0019637">
    <property type="term" value="P:organophosphate metabolic process"/>
    <property type="evidence" value="ECO:0007669"/>
    <property type="project" value="UniProtKB-ARBA"/>
</dbReference>
<dbReference type="Proteomes" id="UP000189580">
    <property type="component" value="Chromosome a"/>
</dbReference>
<dbReference type="PANTHER" id="PTHR42693:SF33">
    <property type="entry name" value="ARYLSULFATASE"/>
    <property type="match status" value="1"/>
</dbReference>
<keyword evidence="7" id="KW-1185">Reference proteome</keyword>
<dbReference type="GeneID" id="30033194"/>
<reference evidence="6 7" key="1">
    <citation type="submission" date="2016-02" db="EMBL/GenBank/DDBJ databases">
        <title>Complete genome sequence and transcriptome regulation of the pentose utilising yeast Sugiyamaella lignohabitans.</title>
        <authorList>
            <person name="Bellasio M."/>
            <person name="Peymann A."/>
            <person name="Valli M."/>
            <person name="Sipitzky M."/>
            <person name="Graf A."/>
            <person name="Sauer M."/>
            <person name="Marx H."/>
            <person name="Mattanovich D."/>
        </authorList>
    </citation>
    <scope>NUCLEOTIDE SEQUENCE [LARGE SCALE GENOMIC DNA]</scope>
    <source>
        <strain evidence="6 7">CBS 10342</strain>
    </source>
</reference>
<protein>
    <submittedName>
        <fullName evidence="6">Arylsulfatase (Predicted)</fullName>
    </submittedName>
</protein>
<sequence length="553" mass="61936">MTEKRPNFLIIVADDLGWSDVSPFGGEIHTPNLQALAERGIRFTDFHTASACSPTRSMLLSGTDHHIAGLGQMAETISRYPHLWKGKPGYEGYLNDRVAALPEILSDNGYRTLMSGKWHLGLTADRTPAARGFQESFALLPGAGNHYAYEPGTFEKPALPFLPPLYSRNDKFVDYKTLQQTEGGFYSSDYFATQLIDQLATTDKSKPFFAYLPFTAPHWPLQAPKEIVDKYKGVYDEGPDVLREKRLEAQRKLGLIDDTITIAPVVTGEKEWSELTAEEKAKSARTMEIYAAMVELLDKNVGRVVDHLRETGELDNTFVLFMSDNGAEGSILEAIPILSANPPVKYFNNSFENLGNHDSFIWYGPRWAQASTAPSQLSKGYILEGGIRCPLIVSYPGAGKHSNVISREFTTVMDILPTVLELAQIKPVGETFRSKPVLLPRGKSWAKHLESITAKVHQETTFTGWELFGQRAVRRGNYKAVYIPNEEGNNDWELYDLTKDKGETKNIAKDHPDILADLLEFWLQYEAETGVVVAPDDEAYTLRLFFNPSKRAV</sequence>
<evidence type="ECO:0000313" key="7">
    <source>
        <dbReference type="Proteomes" id="UP000189580"/>
    </source>
</evidence>
<evidence type="ECO:0000313" key="6">
    <source>
        <dbReference type="EMBL" id="ANB13116.1"/>
    </source>
</evidence>
<dbReference type="OrthoDB" id="103349at2759"/>
<dbReference type="Gene3D" id="3.30.1120.10">
    <property type="match status" value="1"/>
</dbReference>
<evidence type="ECO:0000259" key="5">
    <source>
        <dbReference type="Pfam" id="PF00884"/>
    </source>
</evidence>
<dbReference type="InterPro" id="IPR000917">
    <property type="entry name" value="Sulfatase_N"/>
</dbReference>
<comment type="similarity">
    <text evidence="1">Belongs to the sulfatase family.</text>
</comment>
<dbReference type="SUPFAM" id="SSF53649">
    <property type="entry name" value="Alkaline phosphatase-like"/>
    <property type="match status" value="1"/>
</dbReference>
<name>A0A167DNV4_9ASCO</name>
<dbReference type="InterPro" id="IPR017850">
    <property type="entry name" value="Alkaline_phosphatase_core_sf"/>
</dbReference>
<keyword evidence="4" id="KW-0106">Calcium</keyword>